<evidence type="ECO:0000259" key="1">
    <source>
        <dbReference type="PROSITE" id="PS51043"/>
    </source>
</evidence>
<dbReference type="PROSITE" id="PS51043">
    <property type="entry name" value="DDHD"/>
    <property type="match status" value="1"/>
</dbReference>
<dbReference type="PANTHER" id="PTHR23509">
    <property type="entry name" value="PA-PL1 PHOSPHOLIPASE FAMILY"/>
    <property type="match status" value="1"/>
</dbReference>
<feature type="domain" description="DDHD" evidence="1">
    <location>
        <begin position="347"/>
        <end position="538"/>
    </location>
</feature>
<dbReference type="GO" id="GO:0005737">
    <property type="term" value="C:cytoplasm"/>
    <property type="evidence" value="ECO:0007669"/>
    <property type="project" value="TreeGrafter"/>
</dbReference>
<organism evidence="3 4">
    <name type="scientific">Aphanomyces stellatus</name>
    <dbReference type="NCBI Taxonomy" id="120398"/>
    <lineage>
        <taxon>Eukaryota</taxon>
        <taxon>Sar</taxon>
        <taxon>Stramenopiles</taxon>
        <taxon>Oomycota</taxon>
        <taxon>Saprolegniomycetes</taxon>
        <taxon>Saprolegniales</taxon>
        <taxon>Verrucalvaceae</taxon>
        <taxon>Aphanomyces</taxon>
    </lineage>
</organism>
<evidence type="ECO:0000313" key="3">
    <source>
        <dbReference type="EMBL" id="VFT86384.1"/>
    </source>
</evidence>
<dbReference type="SUPFAM" id="SSF53474">
    <property type="entry name" value="alpha/beta-Hydrolases"/>
    <property type="match status" value="1"/>
</dbReference>
<dbReference type="InterPro" id="IPR058055">
    <property type="entry name" value="PA-PLA1"/>
</dbReference>
<accession>A0A485KN21</accession>
<dbReference type="Proteomes" id="UP000332933">
    <property type="component" value="Unassembled WGS sequence"/>
</dbReference>
<reference evidence="2" key="2">
    <citation type="submission" date="2019-06" db="EMBL/GenBank/DDBJ databases">
        <title>Genomics analysis of Aphanomyces spp. identifies a new class of oomycete effector associated with host adaptation.</title>
        <authorList>
            <person name="Gaulin E."/>
        </authorList>
    </citation>
    <scope>NUCLEOTIDE SEQUENCE</scope>
    <source>
        <strain evidence="2">CBS 578.67</strain>
    </source>
</reference>
<keyword evidence="4" id="KW-1185">Reference proteome</keyword>
<proteinExistence type="predicted"/>
<evidence type="ECO:0000313" key="2">
    <source>
        <dbReference type="EMBL" id="KAF0699955.1"/>
    </source>
</evidence>
<dbReference type="EMBL" id="CAADRA010005166">
    <property type="protein sequence ID" value="VFT86384.1"/>
    <property type="molecule type" value="Genomic_DNA"/>
</dbReference>
<dbReference type="OrthoDB" id="69269at2759"/>
<dbReference type="PANTHER" id="PTHR23509:SF10">
    <property type="entry name" value="LD21067P"/>
    <property type="match status" value="1"/>
</dbReference>
<dbReference type="Pfam" id="PF02862">
    <property type="entry name" value="DDHD"/>
    <property type="match status" value="1"/>
</dbReference>
<dbReference type="EMBL" id="VJMH01005145">
    <property type="protein sequence ID" value="KAF0699955.1"/>
    <property type="molecule type" value="Genomic_DNA"/>
</dbReference>
<name>A0A485KN21_9STRA</name>
<protein>
    <submittedName>
        <fullName evidence="3">Aste57867_9505 protein</fullName>
    </submittedName>
</protein>
<reference evidence="3 4" key="1">
    <citation type="submission" date="2019-03" db="EMBL/GenBank/DDBJ databases">
        <authorList>
            <person name="Gaulin E."/>
            <person name="Dumas B."/>
        </authorList>
    </citation>
    <scope>NUCLEOTIDE SEQUENCE [LARGE SCALE GENOMIC DNA]</scope>
    <source>
        <strain evidence="3">CBS 568.67</strain>
    </source>
</reference>
<dbReference type="AlphaFoldDB" id="A0A485KN21"/>
<evidence type="ECO:0000313" key="4">
    <source>
        <dbReference type="Proteomes" id="UP000332933"/>
    </source>
</evidence>
<gene>
    <name evidence="3" type="primary">Aste57867_9505</name>
    <name evidence="2" type="ORF">As57867_009468</name>
    <name evidence="3" type="ORF">ASTE57867_9505</name>
</gene>
<dbReference type="InterPro" id="IPR029058">
    <property type="entry name" value="AB_hydrolase_fold"/>
</dbReference>
<dbReference type="SMART" id="SM01127">
    <property type="entry name" value="DDHD"/>
    <property type="match status" value="1"/>
</dbReference>
<sequence>MAAEMKDEAKDTCSDVATTVEAAPATTCVVPWAYMRKGEWIFFSKEDCEKLEASRDDTPVEVDSGRLEVTVRQRTVSAIFWREGPYPVIRSEWLFEAASGKIFPFPEDESTELSRYWNQLSHDTPHHFSLPVVDHMTAVDIKFGPSKTPLGQKISELFLKCNHTRSHRCKAIHHGYNAWKPSSAARKVDHLIFVVHGIGETYCKKRMADGTIVDWSYTMRQLTEQIMTSHFPTATTGVEYLPVDWSNVLSDMGDNLHSTLHRISFESMPFVREICNELLSDILMYMERKHQVLQYVANYMNTVLTLYLHRNPSFEGKISIMGHSLGSVISYDLLSKQSSEFDKAFLLDFEPHTFFAFGSPVGLFLTLRGKGKGDTMALPTCQHLYNINHPVDPIAYRLEPLLVPQAKVMPPVRMNTYSGWKRLHHAVQDIVESIDASQRKFTKDIGHAFDKMSNLLKPAREVAEQEAAAAASATPRDDSAEMQLDALLAQLNPRAKRLDFVLPESEIEALTPIAALTAHTGYWSSMDFVLFIVTQLVEDVTDVKGST</sequence>
<dbReference type="GO" id="GO:0004620">
    <property type="term" value="F:phospholipase activity"/>
    <property type="evidence" value="ECO:0007669"/>
    <property type="project" value="TreeGrafter"/>
</dbReference>
<dbReference type="InterPro" id="IPR004177">
    <property type="entry name" value="DDHD_dom"/>
</dbReference>
<dbReference type="GO" id="GO:0046872">
    <property type="term" value="F:metal ion binding"/>
    <property type="evidence" value="ECO:0007669"/>
    <property type="project" value="InterPro"/>
</dbReference>